<name>A0A9J6REI1_9BACI</name>
<dbReference type="GO" id="GO:0008081">
    <property type="term" value="F:phosphoric diester hydrolase activity"/>
    <property type="evidence" value="ECO:0007669"/>
    <property type="project" value="InterPro"/>
</dbReference>
<evidence type="ECO:0000259" key="1">
    <source>
        <dbReference type="PROSITE" id="PS51704"/>
    </source>
</evidence>
<dbReference type="AlphaFoldDB" id="A0A9J6REI1"/>
<gene>
    <name evidence="2" type="ORF">OWO01_11250</name>
</gene>
<dbReference type="Proteomes" id="UP001084197">
    <property type="component" value="Unassembled WGS sequence"/>
</dbReference>
<proteinExistence type="predicted"/>
<keyword evidence="3" id="KW-1185">Reference proteome</keyword>
<accession>A0A9J6REI1</accession>
<reference evidence="2" key="1">
    <citation type="submission" date="2022-11" db="EMBL/GenBank/DDBJ databases">
        <title>WGS of Natronobacillus azotifigens 24KS-1, an anaerobic diazotrophic haloalkaliphile from soda-rich habitats.</title>
        <authorList>
            <person name="Sorokin D.Y."/>
            <person name="Merkel A.Y."/>
        </authorList>
    </citation>
    <scope>NUCLEOTIDE SEQUENCE</scope>
    <source>
        <strain evidence="2">24KS-1</strain>
    </source>
</reference>
<dbReference type="RefSeq" id="WP_268780563.1">
    <property type="nucleotide sequence ID" value="NZ_JAPRAT010000022.1"/>
</dbReference>
<dbReference type="CDD" id="cd08563">
    <property type="entry name" value="GDPD_TtGDE_like"/>
    <property type="match status" value="1"/>
</dbReference>
<dbReference type="InterPro" id="IPR030395">
    <property type="entry name" value="GP_PDE_dom"/>
</dbReference>
<organism evidence="2 3">
    <name type="scientific">Natronobacillus azotifigens</name>
    <dbReference type="NCBI Taxonomy" id="472978"/>
    <lineage>
        <taxon>Bacteria</taxon>
        <taxon>Bacillati</taxon>
        <taxon>Bacillota</taxon>
        <taxon>Bacilli</taxon>
        <taxon>Bacillales</taxon>
        <taxon>Bacillaceae</taxon>
        <taxon>Natronobacillus</taxon>
    </lineage>
</organism>
<comment type="caution">
    <text evidence="2">The sequence shown here is derived from an EMBL/GenBank/DDBJ whole genome shotgun (WGS) entry which is preliminary data.</text>
</comment>
<dbReference type="PROSITE" id="PS51704">
    <property type="entry name" value="GP_PDE"/>
    <property type="match status" value="1"/>
</dbReference>
<feature type="domain" description="GP-PDE" evidence="1">
    <location>
        <begin position="2"/>
        <end position="243"/>
    </location>
</feature>
<dbReference type="Pfam" id="PF03009">
    <property type="entry name" value="GDPD"/>
    <property type="match status" value="1"/>
</dbReference>
<protein>
    <submittedName>
        <fullName evidence="2">Glycerophosphodiester phosphodiesterase</fullName>
    </submittedName>
</protein>
<dbReference type="Gene3D" id="3.20.20.190">
    <property type="entry name" value="Phosphatidylinositol (PI) phosphodiesterase"/>
    <property type="match status" value="1"/>
</dbReference>
<evidence type="ECO:0000313" key="2">
    <source>
        <dbReference type="EMBL" id="MCZ0703798.1"/>
    </source>
</evidence>
<dbReference type="EMBL" id="JAPRAT010000022">
    <property type="protein sequence ID" value="MCZ0703798.1"/>
    <property type="molecule type" value="Genomic_DNA"/>
</dbReference>
<dbReference type="InterPro" id="IPR017946">
    <property type="entry name" value="PLC-like_Pdiesterase_TIM-brl"/>
</dbReference>
<dbReference type="PANTHER" id="PTHR46211">
    <property type="entry name" value="GLYCEROPHOSPHORYL DIESTER PHOSPHODIESTERASE"/>
    <property type="match status" value="1"/>
</dbReference>
<dbReference type="PANTHER" id="PTHR46211:SF14">
    <property type="entry name" value="GLYCEROPHOSPHODIESTER PHOSPHODIESTERASE"/>
    <property type="match status" value="1"/>
</dbReference>
<evidence type="ECO:0000313" key="3">
    <source>
        <dbReference type="Proteomes" id="UP001084197"/>
    </source>
</evidence>
<dbReference type="GO" id="GO:0006629">
    <property type="term" value="P:lipid metabolic process"/>
    <property type="evidence" value="ECO:0007669"/>
    <property type="project" value="InterPro"/>
</dbReference>
<dbReference type="SUPFAM" id="SSF51695">
    <property type="entry name" value="PLC-like phosphodiesterases"/>
    <property type="match status" value="1"/>
</dbReference>
<sequence length="251" mass="28809">MTKIYGHRGWKGAYPENTLLGIGKAMELGVDGIEIDVHMSKDHEIMIMHDETVDRTTNGTGYIKDLTAQELKLLSAGEVFSYLPNYQADWNNELIPTLKEVLDLLAPEQTALNIELKTYVFPYHGIEELIVNAVRKYGRGRKVVYSSFHLPSLIRLKKLDPSVEIAWLLHQPIPGIDDYLATFHLDSIHLEQNLYLQQANSLRKYRNKTRVWTVNDSEKMKRLSSLEVDAIITDYPDQALSMFEEKAKIFS</sequence>